<organism evidence="1">
    <name type="scientific">Cladocopium goreaui</name>
    <dbReference type="NCBI Taxonomy" id="2562237"/>
    <lineage>
        <taxon>Eukaryota</taxon>
        <taxon>Sar</taxon>
        <taxon>Alveolata</taxon>
        <taxon>Dinophyceae</taxon>
        <taxon>Suessiales</taxon>
        <taxon>Symbiodiniaceae</taxon>
        <taxon>Cladocopium</taxon>
    </lineage>
</organism>
<reference evidence="1" key="1">
    <citation type="submission" date="2022-10" db="EMBL/GenBank/DDBJ databases">
        <authorList>
            <person name="Chen Y."/>
            <person name="Dougan E. K."/>
            <person name="Chan C."/>
            <person name="Rhodes N."/>
            <person name="Thang M."/>
        </authorList>
    </citation>
    <scope>NUCLEOTIDE SEQUENCE</scope>
</reference>
<dbReference type="OrthoDB" id="413257at2759"/>
<dbReference type="EMBL" id="CAMXCT020006744">
    <property type="protein sequence ID" value="CAL1172721.1"/>
    <property type="molecule type" value="Genomic_DNA"/>
</dbReference>
<dbReference type="EMBL" id="CAMXCT030006744">
    <property type="protein sequence ID" value="CAL4806658.1"/>
    <property type="molecule type" value="Genomic_DNA"/>
</dbReference>
<dbReference type="Proteomes" id="UP001152797">
    <property type="component" value="Unassembled WGS sequence"/>
</dbReference>
<gene>
    <name evidence="1" type="ORF">C1SCF055_LOCUS43851</name>
</gene>
<evidence type="ECO:0000313" key="2">
    <source>
        <dbReference type="EMBL" id="CAL1172721.1"/>
    </source>
</evidence>
<evidence type="ECO:0000313" key="1">
    <source>
        <dbReference type="EMBL" id="CAI4019346.1"/>
    </source>
</evidence>
<protein>
    <submittedName>
        <fullName evidence="1">Uncharacterized protein</fullName>
    </submittedName>
</protein>
<sequence>MSAKKKRKNSLPASHVVEETLGLHSVADESQRKIHIATCRALNQEDKQADTHAWKAISETVLPEISTLWGCLLLLMAHQYCCVFCKNYIKRDTQIPDYNAYFKDISTPDFRLFDLQSETEIFEVIDQLVNIAGGLSKSALQKKETAMGFNYNPDGLLSDRLAREALPPSAFLLDTMHLYFSNSI</sequence>
<proteinExistence type="predicted"/>
<dbReference type="AlphaFoldDB" id="A0A9P1GR71"/>
<name>A0A9P1GR71_9DINO</name>
<evidence type="ECO:0000313" key="3">
    <source>
        <dbReference type="Proteomes" id="UP001152797"/>
    </source>
</evidence>
<accession>A0A9P1GR71</accession>
<comment type="caution">
    <text evidence="1">The sequence shown here is derived from an EMBL/GenBank/DDBJ whole genome shotgun (WGS) entry which is preliminary data.</text>
</comment>
<reference evidence="2" key="2">
    <citation type="submission" date="2024-04" db="EMBL/GenBank/DDBJ databases">
        <authorList>
            <person name="Chen Y."/>
            <person name="Shah S."/>
            <person name="Dougan E. K."/>
            <person name="Thang M."/>
            <person name="Chan C."/>
        </authorList>
    </citation>
    <scope>NUCLEOTIDE SEQUENCE [LARGE SCALE GENOMIC DNA]</scope>
</reference>
<keyword evidence="3" id="KW-1185">Reference proteome</keyword>
<dbReference type="EMBL" id="CAMXCT010006744">
    <property type="protein sequence ID" value="CAI4019346.1"/>
    <property type="molecule type" value="Genomic_DNA"/>
</dbReference>